<dbReference type="Pfam" id="PF04965">
    <property type="entry name" value="GPW_gp25"/>
    <property type="match status" value="1"/>
</dbReference>
<sequence length="148" mass="16906">MQKNQNNNEFLGHGWSFPPRFNTHNREIELVGYEQDIKESLYILLSTTPGERVMQPSFGCGIKKVVFETITESVVTRVRDAVEKAVLFFEPRITLQSVTVDVSDDISDGSSVYNGVLKINVSYIIRKTNTRSNIVYPFYFLEGSNVKF</sequence>
<dbReference type="EMBL" id="UOFG01000106">
    <property type="protein sequence ID" value="VAW60028.1"/>
    <property type="molecule type" value="Genomic_DNA"/>
</dbReference>
<organism evidence="2">
    <name type="scientific">hydrothermal vent metagenome</name>
    <dbReference type="NCBI Taxonomy" id="652676"/>
    <lineage>
        <taxon>unclassified sequences</taxon>
        <taxon>metagenomes</taxon>
        <taxon>ecological metagenomes</taxon>
    </lineage>
</organism>
<accession>A0A3B0WVH2</accession>
<name>A0A3B0WVH2_9ZZZZ</name>
<dbReference type="Gene3D" id="3.10.450.40">
    <property type="match status" value="1"/>
</dbReference>
<evidence type="ECO:0000259" key="1">
    <source>
        <dbReference type="Pfam" id="PF04965"/>
    </source>
</evidence>
<protein>
    <recommendedName>
        <fullName evidence="1">IraD/Gp25-like domain-containing protein</fullName>
    </recommendedName>
</protein>
<dbReference type="AlphaFoldDB" id="A0A3B0WVH2"/>
<dbReference type="InterPro" id="IPR007048">
    <property type="entry name" value="IraD/Gp25-like"/>
</dbReference>
<proteinExistence type="predicted"/>
<gene>
    <name evidence="2" type="ORF">MNBD_GAMMA11-80</name>
</gene>
<dbReference type="SUPFAM" id="SSF160719">
    <property type="entry name" value="gpW/gp25-like"/>
    <property type="match status" value="1"/>
</dbReference>
<reference evidence="2" key="1">
    <citation type="submission" date="2018-06" db="EMBL/GenBank/DDBJ databases">
        <authorList>
            <person name="Zhirakovskaya E."/>
        </authorList>
    </citation>
    <scope>NUCLEOTIDE SEQUENCE</scope>
</reference>
<evidence type="ECO:0000313" key="2">
    <source>
        <dbReference type="EMBL" id="VAW60028.1"/>
    </source>
</evidence>
<feature type="domain" description="IraD/Gp25-like" evidence="1">
    <location>
        <begin position="33"/>
        <end position="129"/>
    </location>
</feature>